<dbReference type="AlphaFoldDB" id="A0A139BPB4"/>
<reference evidence="1 2" key="1">
    <citation type="submission" date="2016-02" db="EMBL/GenBank/DDBJ databases">
        <authorList>
            <person name="Wen L."/>
            <person name="He K."/>
            <person name="Yang H."/>
        </authorList>
    </citation>
    <scope>NUCLEOTIDE SEQUENCE [LARGE SCALE GENOMIC DNA]</scope>
    <source>
        <strain evidence="1">ShG14-8</strain>
    </source>
</reference>
<evidence type="ECO:0000313" key="1">
    <source>
        <dbReference type="EMBL" id="KXS30846.1"/>
    </source>
</evidence>
<evidence type="ECO:0000313" key="2">
    <source>
        <dbReference type="Proteomes" id="UP000070578"/>
    </source>
</evidence>
<protein>
    <submittedName>
        <fullName evidence="1">Uncharacterized protein</fullName>
    </submittedName>
</protein>
<sequence length="113" mass="13197">MIDLTLTFKYRMGERMKYRDGNILMDEDEITMLSQILMCEVEPNYPACLLLDELDRMRAEAEEYLHKIESEEAASRRRSLKIDMIRLLINCCATIKDRGYAAARDAGCSIRMH</sequence>
<comment type="caution">
    <text evidence="1">The sequence shown here is derived from an EMBL/GenBank/DDBJ whole genome shotgun (WGS) entry which is preliminary data.</text>
</comment>
<name>A0A139BPB4_9PROT</name>
<accession>A0A139BPB4</accession>
<reference evidence="1 2" key="2">
    <citation type="submission" date="2016-03" db="EMBL/GenBank/DDBJ databases">
        <title>New uncultured bacterium of the family Gallionellaceae from acid mine drainage: description and reconstruction of genome based on metagenomic analysis of microbial community.</title>
        <authorList>
            <person name="Kadnikov V."/>
            <person name="Ivasenko D."/>
            <person name="Beletsky A."/>
            <person name="Mardanov A."/>
            <person name="Danilova E."/>
            <person name="Pimenov N."/>
            <person name="Karnachuk O."/>
            <person name="Ravin N."/>
        </authorList>
    </citation>
    <scope>NUCLEOTIDE SEQUENCE [LARGE SCALE GENOMIC DNA]</scope>
    <source>
        <strain evidence="1">ShG14-8</strain>
    </source>
</reference>
<gene>
    <name evidence="1" type="ORF">AWT59_3026</name>
</gene>
<organism evidence="1 2">
    <name type="scientific">Candidatus Gallionella acididurans</name>
    <dbReference type="NCBI Taxonomy" id="1796491"/>
    <lineage>
        <taxon>Bacteria</taxon>
        <taxon>Pseudomonadati</taxon>
        <taxon>Pseudomonadota</taxon>
        <taxon>Betaproteobacteria</taxon>
        <taxon>Nitrosomonadales</taxon>
        <taxon>Gallionellaceae</taxon>
        <taxon>Gallionella</taxon>
    </lineage>
</organism>
<dbReference type="EMBL" id="LSLI01000132">
    <property type="protein sequence ID" value="KXS30846.1"/>
    <property type="molecule type" value="Genomic_DNA"/>
</dbReference>
<dbReference type="Proteomes" id="UP000070578">
    <property type="component" value="Unassembled WGS sequence"/>
</dbReference>
<proteinExistence type="predicted"/>